<dbReference type="EMBL" id="JH393257">
    <property type="protein sequence ID" value="EHJ93613.1"/>
    <property type="molecule type" value="Genomic_DNA"/>
</dbReference>
<dbReference type="InterPro" id="IPR043733">
    <property type="entry name" value="DUF5677"/>
</dbReference>
<organism evidence="1 3">
    <name type="scientific">Vreelandella boliviensis LC1</name>
    <dbReference type="NCBI Taxonomy" id="1072583"/>
    <lineage>
        <taxon>Bacteria</taxon>
        <taxon>Pseudomonadati</taxon>
        <taxon>Pseudomonadota</taxon>
        <taxon>Gammaproteobacteria</taxon>
        <taxon>Oceanospirillales</taxon>
        <taxon>Halomonadaceae</taxon>
        <taxon>Vreelandella</taxon>
    </lineage>
</organism>
<dbReference type="Proteomes" id="UP000216538">
    <property type="component" value="Unassembled WGS sequence"/>
</dbReference>
<gene>
    <name evidence="2" type="ORF">CE457_01205</name>
    <name evidence="1" type="ORF">KUC_0562</name>
</gene>
<protein>
    <recommendedName>
        <fullName evidence="5">Hemerythrin-like domain-containing protein</fullName>
    </recommendedName>
</protein>
<dbReference type="Proteomes" id="UP000005756">
    <property type="component" value="Unassembled WGS sequence"/>
</dbReference>
<proteinExistence type="predicted"/>
<reference evidence="1 3" key="1">
    <citation type="submission" date="2011-10" db="EMBL/GenBank/DDBJ databases">
        <authorList>
            <person name="Quillaguamn J."/>
            <person name="Guzmn D."/>
            <person name="Balderrama-Subieta A."/>
            <person name="Cardona-Ortuo C."/>
            <person name="Guevara-Martnez M."/>
            <person name="Callisaya-Quispe N."/>
        </authorList>
    </citation>
    <scope>NUCLEOTIDE SEQUENCE [LARGE SCALE GENOMIC DNA]</scope>
    <source>
        <strain evidence="1 3">LC1</strain>
    </source>
</reference>
<dbReference type="EMBL" id="NPEY01000001">
    <property type="protein sequence ID" value="OZT75873.1"/>
    <property type="molecule type" value="Genomic_DNA"/>
</dbReference>
<name>A0A265E2P6_9GAMM</name>
<dbReference type="Pfam" id="PF18928">
    <property type="entry name" value="DUF5677"/>
    <property type="match status" value="1"/>
</dbReference>
<evidence type="ECO:0000313" key="4">
    <source>
        <dbReference type="Proteomes" id="UP000216538"/>
    </source>
</evidence>
<evidence type="ECO:0000313" key="3">
    <source>
        <dbReference type="Proteomes" id="UP000005756"/>
    </source>
</evidence>
<evidence type="ECO:0008006" key="5">
    <source>
        <dbReference type="Google" id="ProtNLM"/>
    </source>
</evidence>
<dbReference type="STRING" id="1072583.KUC_0562"/>
<dbReference type="OrthoDB" id="8456470at2"/>
<accession>A0A265E2P6</accession>
<dbReference type="RefSeq" id="WP_007111549.1">
    <property type="nucleotide sequence ID" value="NZ_JH393257.1"/>
</dbReference>
<sequence length="229" mass="27143">MLKERVEFNALNDYELYHNDFKLFSEATKSHLKITGVFEVYWCTLVFKNWKEGVNHTGCDNLDSIFNELHQDVSSSYYLASMGLYRTSNMHLRSLIELSFQLLYFFDHPIEFEKWKVGEFVIKHEKLKDYLKEYPAFSDNALKGKINTLVEQISKLWKDFSKHIHAESLVYFQTQKVSVSNNGFDLADFGKWKSSFVRLVKKINELFMLFFSEKYKLFPSTNRDLLTLS</sequence>
<evidence type="ECO:0000313" key="1">
    <source>
        <dbReference type="EMBL" id="EHJ93613.1"/>
    </source>
</evidence>
<dbReference type="AlphaFoldDB" id="A0A265E2P6"/>
<keyword evidence="4" id="KW-1185">Reference proteome</keyword>
<reference evidence="2 4" key="2">
    <citation type="submission" date="2017-07" db="EMBL/GenBank/DDBJ databases">
        <title>Shotgun whole genome sequences of three halophilic bacterial isolates.</title>
        <authorList>
            <person name="Pozzo T."/>
            <person name="Higdon S.M."/>
            <person name="Quillaguaman J."/>
        </authorList>
    </citation>
    <scope>NUCLEOTIDE SEQUENCE [LARGE SCALE GENOMIC DNA]</scope>
    <source>
        <strain evidence="2 4">LC1</strain>
    </source>
</reference>
<evidence type="ECO:0000313" key="2">
    <source>
        <dbReference type="EMBL" id="OZT75873.1"/>
    </source>
</evidence>